<name>B3TQE2_9MUSC</name>
<accession>B3TQE2</accession>
<evidence type="ECO:0000313" key="1">
    <source>
        <dbReference type="EMBL" id="ACB14955.1"/>
    </source>
</evidence>
<protein>
    <submittedName>
        <fullName evidence="1">SAGE_M_79</fullName>
    </submittedName>
</protein>
<organism evidence="1">
    <name type="scientific">Drosophila pseudoobscura</name>
    <dbReference type="NCBI Taxonomy" id="7237"/>
    <lineage>
        <taxon>Eukaryota</taxon>
        <taxon>Metazoa</taxon>
        <taxon>Ecdysozoa</taxon>
        <taxon>Arthropoda</taxon>
        <taxon>Hexapoda</taxon>
        <taxon>Insecta</taxon>
        <taxon>Pterygota</taxon>
        <taxon>Neoptera</taxon>
        <taxon>Endopterygota</taxon>
        <taxon>Diptera</taxon>
        <taxon>Brachycera</taxon>
        <taxon>Muscomorpha</taxon>
        <taxon>Ephydroidea</taxon>
        <taxon>Drosophilidae</taxon>
        <taxon>Drosophila</taxon>
        <taxon>Sophophora</taxon>
    </lineage>
</organism>
<dbReference type="AlphaFoldDB" id="B3TQE2"/>
<sequence>MKMSILVLLIVGISGAMATGRWYSFGLGRY</sequence>
<dbReference type="EMBL" id="EU379028">
    <property type="protein sequence ID" value="ACB14955.1"/>
    <property type="molecule type" value="Genomic_DNA"/>
</dbReference>
<reference evidence="1" key="1">
    <citation type="journal article" date="2008" name="BMC Evol. Biol.">
        <title>Male-biased genes are overrepresented among novel Drosophila pseudoobscura sex-biased genes.</title>
        <authorList>
            <person name="Metta M."/>
            <person name="Schlotterer C."/>
        </authorList>
    </citation>
    <scope>NUCLEOTIDE SEQUENCE</scope>
</reference>
<proteinExistence type="predicted"/>